<sequence length="416" mass="47455">MRIYFFYDSENIGGAQLLLARVLTFFMQSGLFVGLVTRKRSVEEIFIYKYLVEFGYNNVDVLNINSDSDSSVVTNSDVIVTPLSNLHDLAKFKFINNPRVFLWDMHPYNLVEIHSFSLFYKKRFLSGFFKLIEYKAFNRVKEIALTLSFKDSIYFMCKMNYNFNNEIYGVNFKYNLLPIFSGVEDYTGNTLLRSIANVNESRKLSIIWVSRLDDDKVKILNLIINDIKNFVTSSSIDIALHIVGSGNAESFIIKPENFEVIHTGIISGTELNNYVHSYIDIGISVGTAALDLALMKIPVILAPGADAYNFYRFKNKKYKFLYEINGFDVAVERYHSSSTFSLSEILNSLMSSYELFSKKTLSYAILNHTLTANSDKVLSAITSSKGRLSDVVALNDLDFISRVLASLKALFKRLLR</sequence>
<dbReference type="PATRIC" id="fig|1197174.4.peg.1374"/>
<evidence type="ECO:0008006" key="3">
    <source>
        <dbReference type="Google" id="ProtNLM"/>
    </source>
</evidence>
<dbReference type="AlphaFoldDB" id="J1YCW9"/>
<comment type="caution">
    <text evidence="1">The sequence shown here is derived from an EMBL/GenBank/DDBJ whole genome shotgun (WGS) entry which is preliminary data.</text>
</comment>
<accession>J1YCW9</accession>
<organism evidence="1 2">
    <name type="scientific">Alishewanella aestuarii B11</name>
    <dbReference type="NCBI Taxonomy" id="1197174"/>
    <lineage>
        <taxon>Bacteria</taxon>
        <taxon>Pseudomonadati</taxon>
        <taxon>Pseudomonadota</taxon>
        <taxon>Gammaproteobacteria</taxon>
        <taxon>Alteromonadales</taxon>
        <taxon>Alteromonadaceae</taxon>
        <taxon>Alishewanella</taxon>
    </lineage>
</organism>
<protein>
    <recommendedName>
        <fullName evidence="3">Glycosyl transferase family 28 C-terminal domain-containing protein</fullName>
    </recommendedName>
</protein>
<evidence type="ECO:0000313" key="1">
    <source>
        <dbReference type="EMBL" id="EJI85740.1"/>
    </source>
</evidence>
<dbReference type="EMBL" id="ALAB01000019">
    <property type="protein sequence ID" value="EJI85740.1"/>
    <property type="molecule type" value="Genomic_DNA"/>
</dbReference>
<keyword evidence="2" id="KW-1185">Reference proteome</keyword>
<evidence type="ECO:0000313" key="2">
    <source>
        <dbReference type="Proteomes" id="UP000012043"/>
    </source>
</evidence>
<gene>
    <name evidence="1" type="ORF">AEST_14050</name>
</gene>
<dbReference type="Proteomes" id="UP000012043">
    <property type="component" value="Unassembled WGS sequence"/>
</dbReference>
<reference evidence="1 2" key="1">
    <citation type="journal article" date="2012" name="J. Bacteriol.">
        <title>Genome Sequence of Pectin-Degrading Alishewanella aestuarii Strain B11T, Isolated from Tidal Flat Sediment.</title>
        <authorList>
            <person name="Jung J."/>
            <person name="Choi S."/>
            <person name="Chun J."/>
            <person name="Park W."/>
        </authorList>
    </citation>
    <scope>NUCLEOTIDE SEQUENCE [LARGE SCALE GENOMIC DNA]</scope>
    <source>
        <strain evidence="1 2">B11</strain>
    </source>
</reference>
<dbReference type="RefSeq" id="WP_008608020.1">
    <property type="nucleotide sequence ID" value="NZ_ALAB01000019.1"/>
</dbReference>
<proteinExistence type="predicted"/>
<name>J1YCW9_9ALTE</name>